<dbReference type="PANTHER" id="PTHR31490">
    <property type="entry name" value="GLYCOSYL HYDROLASE"/>
    <property type="match status" value="1"/>
</dbReference>
<dbReference type="Pfam" id="PF00331">
    <property type="entry name" value="Glyco_hydro_10"/>
    <property type="match status" value="1"/>
</dbReference>
<keyword evidence="3 11" id="KW-0858">Xylan degradation</keyword>
<dbReference type="KEGG" id="pstg:E8M01_30270"/>
<reference evidence="11 12" key="1">
    <citation type="submission" date="2019-04" db="EMBL/GenBank/DDBJ databases">
        <title>Phreatobacter aquaticus sp. nov.</title>
        <authorList>
            <person name="Choi A."/>
        </authorList>
    </citation>
    <scope>NUCLEOTIDE SEQUENCE [LARGE SCALE GENOMIC DNA]</scope>
    <source>
        <strain evidence="11 12">KCTC 52518</strain>
    </source>
</reference>
<dbReference type="Gene3D" id="3.20.20.80">
    <property type="entry name" value="Glycosidases"/>
    <property type="match status" value="1"/>
</dbReference>
<keyword evidence="8 9" id="KW-0624">Polysaccharide degradation</keyword>
<name>A0A4D7BK55_9HYPH</name>
<dbReference type="InterPro" id="IPR001000">
    <property type="entry name" value="GH10_dom"/>
</dbReference>
<dbReference type="EMBL" id="CP039690">
    <property type="protein sequence ID" value="QCI68142.1"/>
    <property type="molecule type" value="Genomic_DNA"/>
</dbReference>
<feature type="domain" description="GH10" evidence="10">
    <location>
        <begin position="27"/>
        <end position="354"/>
    </location>
</feature>
<comment type="similarity">
    <text evidence="2 9">Belongs to the glycosyl hydrolase 10 (cellulase F) family.</text>
</comment>
<dbReference type="SUPFAM" id="SSF51445">
    <property type="entry name" value="(Trans)glycosidases"/>
    <property type="match status" value="1"/>
</dbReference>
<dbReference type="Proteomes" id="UP000298781">
    <property type="component" value="Chromosome"/>
</dbReference>
<gene>
    <name evidence="11" type="ORF">E8M01_30270</name>
</gene>
<evidence type="ECO:0000256" key="5">
    <source>
        <dbReference type="ARBA" id="ARBA00022801"/>
    </source>
</evidence>
<evidence type="ECO:0000256" key="6">
    <source>
        <dbReference type="ARBA" id="ARBA00023277"/>
    </source>
</evidence>
<dbReference type="PANTHER" id="PTHR31490:SF88">
    <property type="entry name" value="BETA-XYLANASE"/>
    <property type="match status" value="1"/>
</dbReference>
<comment type="catalytic activity">
    <reaction evidence="1 9">
        <text>Endohydrolysis of (1-&gt;4)-beta-D-xylosidic linkages in xylans.</text>
        <dbReference type="EC" id="3.2.1.8"/>
    </reaction>
</comment>
<dbReference type="EC" id="3.2.1.8" evidence="9"/>
<evidence type="ECO:0000256" key="2">
    <source>
        <dbReference type="ARBA" id="ARBA00007495"/>
    </source>
</evidence>
<dbReference type="PROSITE" id="PS51760">
    <property type="entry name" value="GH10_2"/>
    <property type="match status" value="1"/>
</dbReference>
<evidence type="ECO:0000256" key="1">
    <source>
        <dbReference type="ARBA" id="ARBA00000681"/>
    </source>
</evidence>
<evidence type="ECO:0000256" key="4">
    <source>
        <dbReference type="ARBA" id="ARBA00022729"/>
    </source>
</evidence>
<dbReference type="GO" id="GO:0045493">
    <property type="term" value="P:xylan catabolic process"/>
    <property type="evidence" value="ECO:0007669"/>
    <property type="project" value="UniProtKB-KW"/>
</dbReference>
<dbReference type="InterPro" id="IPR017853">
    <property type="entry name" value="GH"/>
</dbReference>
<evidence type="ECO:0000313" key="11">
    <source>
        <dbReference type="EMBL" id="QCI68142.1"/>
    </source>
</evidence>
<dbReference type="InterPro" id="IPR006311">
    <property type="entry name" value="TAT_signal"/>
</dbReference>
<keyword evidence="4" id="KW-0732">Signal</keyword>
<evidence type="ECO:0000259" key="10">
    <source>
        <dbReference type="PROSITE" id="PS51760"/>
    </source>
</evidence>
<dbReference type="PROSITE" id="PS51318">
    <property type="entry name" value="TAT"/>
    <property type="match status" value="1"/>
</dbReference>
<evidence type="ECO:0000256" key="9">
    <source>
        <dbReference type="RuleBase" id="RU361174"/>
    </source>
</evidence>
<evidence type="ECO:0000256" key="7">
    <source>
        <dbReference type="ARBA" id="ARBA00023295"/>
    </source>
</evidence>
<dbReference type="OrthoDB" id="9815836at2"/>
<keyword evidence="12" id="KW-1185">Reference proteome</keyword>
<keyword evidence="7 9" id="KW-0326">Glycosidase</keyword>
<organism evidence="11 12">
    <name type="scientific">Phreatobacter stygius</name>
    <dbReference type="NCBI Taxonomy" id="1940610"/>
    <lineage>
        <taxon>Bacteria</taxon>
        <taxon>Pseudomonadati</taxon>
        <taxon>Pseudomonadota</taxon>
        <taxon>Alphaproteobacteria</taxon>
        <taxon>Hyphomicrobiales</taxon>
        <taxon>Phreatobacteraceae</taxon>
        <taxon>Phreatobacter</taxon>
    </lineage>
</organism>
<dbReference type="SMART" id="SM00633">
    <property type="entry name" value="Glyco_10"/>
    <property type="match status" value="1"/>
</dbReference>
<dbReference type="GO" id="GO:0031176">
    <property type="term" value="F:endo-1,4-beta-xylanase activity"/>
    <property type="evidence" value="ECO:0007669"/>
    <property type="project" value="UniProtKB-EC"/>
</dbReference>
<proteinExistence type="inferred from homology"/>
<dbReference type="AlphaFoldDB" id="A0A4D7BK55"/>
<keyword evidence="6 9" id="KW-0119">Carbohydrate metabolism</keyword>
<evidence type="ECO:0000256" key="3">
    <source>
        <dbReference type="ARBA" id="ARBA00022651"/>
    </source>
</evidence>
<dbReference type="PRINTS" id="PR00134">
    <property type="entry name" value="GLHYDRLASE10"/>
</dbReference>
<evidence type="ECO:0000256" key="8">
    <source>
        <dbReference type="ARBA" id="ARBA00023326"/>
    </source>
</evidence>
<dbReference type="RefSeq" id="WP_136963561.1">
    <property type="nucleotide sequence ID" value="NZ_CP039690.1"/>
</dbReference>
<keyword evidence="5 9" id="KW-0378">Hydrolase</keyword>
<sequence>MPSQDLSRRGLIATLGAAPLAALLGTRAEAQTVATRKWQVPFGAALRSGPLANEADYRSVFAAYCDQVVSEGGLKWFDLRPSIERFDFSEGDRYLAFAQANRMLLRGHTLVWHGALPPWAEAIDSAAIAEREMVRHIETVVGHYRGKIANWDVVNEAIADDPKTAPGLRDGLWLRQLGPRYIALAFRTAAKADPGAKLILNDYDIEFVGDRFRRKREAFLRLIRSLRADNVPLHGVGLQGHLSENQIDQAGLTAFASEVKAMGLEFMVTELDVVDNKMPGPPELRDMVVAARVHDFLGAIFAAIRPSAVLTWGITDKYSWVPIYFKRGDGLPNRPLPFDVHYKPKPMMQVIEHFCR</sequence>
<evidence type="ECO:0000313" key="12">
    <source>
        <dbReference type="Proteomes" id="UP000298781"/>
    </source>
</evidence>
<protein>
    <recommendedName>
        <fullName evidence="9">Beta-xylanase</fullName>
        <ecNumber evidence="9">3.2.1.8</ecNumber>
    </recommendedName>
</protein>
<dbReference type="InterPro" id="IPR044846">
    <property type="entry name" value="GH10"/>
</dbReference>
<accession>A0A4D7BK55</accession>